<name>A0A0L6VAU7_9BASI</name>
<evidence type="ECO:0000259" key="1">
    <source>
        <dbReference type="Pfam" id="PF22936"/>
    </source>
</evidence>
<dbReference type="AlphaFoldDB" id="A0A0L6VAU7"/>
<reference evidence="2 3" key="1">
    <citation type="submission" date="2015-08" db="EMBL/GenBank/DDBJ databases">
        <title>Next Generation Sequencing and Analysis of the Genome of Puccinia sorghi L Schw, the Causal Agent of Maize Common Rust.</title>
        <authorList>
            <person name="Rochi L."/>
            <person name="Burguener G."/>
            <person name="Darino M."/>
            <person name="Turjanski A."/>
            <person name="Kreff E."/>
            <person name="Dieguez M.J."/>
            <person name="Sacco F."/>
        </authorList>
    </citation>
    <scope>NUCLEOTIDE SEQUENCE [LARGE SCALE GENOMIC DNA]</scope>
    <source>
        <strain evidence="2 3">RO10H11247</strain>
    </source>
</reference>
<organism evidence="2 3">
    <name type="scientific">Puccinia sorghi</name>
    <dbReference type="NCBI Taxonomy" id="27349"/>
    <lineage>
        <taxon>Eukaryota</taxon>
        <taxon>Fungi</taxon>
        <taxon>Dikarya</taxon>
        <taxon>Basidiomycota</taxon>
        <taxon>Pucciniomycotina</taxon>
        <taxon>Pucciniomycetes</taxon>
        <taxon>Pucciniales</taxon>
        <taxon>Pucciniaceae</taxon>
        <taxon>Puccinia</taxon>
    </lineage>
</organism>
<dbReference type="GO" id="GO:0003676">
    <property type="term" value="F:nucleic acid binding"/>
    <property type="evidence" value="ECO:0007669"/>
    <property type="project" value="InterPro"/>
</dbReference>
<keyword evidence="3" id="KW-1185">Reference proteome</keyword>
<dbReference type="SUPFAM" id="SSF53098">
    <property type="entry name" value="Ribonuclease H-like"/>
    <property type="match status" value="1"/>
</dbReference>
<protein>
    <recommendedName>
        <fullName evidence="1">Retrovirus-related Pol polyprotein from transposon TNT 1-94-like beta-barrel domain-containing protein</fullName>
    </recommendedName>
</protein>
<gene>
    <name evidence="2" type="ORF">VP01_2059g3</name>
</gene>
<evidence type="ECO:0000313" key="2">
    <source>
        <dbReference type="EMBL" id="KNZ57848.1"/>
    </source>
</evidence>
<dbReference type="Gene3D" id="3.30.420.10">
    <property type="entry name" value="Ribonuclease H-like superfamily/Ribonuclease H"/>
    <property type="match status" value="1"/>
</dbReference>
<dbReference type="Proteomes" id="UP000037035">
    <property type="component" value="Unassembled WGS sequence"/>
</dbReference>
<feature type="domain" description="Retrovirus-related Pol polyprotein from transposon TNT 1-94-like beta-barrel" evidence="1">
    <location>
        <begin position="23"/>
        <end position="81"/>
    </location>
</feature>
<dbReference type="Pfam" id="PF22936">
    <property type="entry name" value="Pol_BBD"/>
    <property type="match status" value="1"/>
</dbReference>
<evidence type="ECO:0000313" key="3">
    <source>
        <dbReference type="Proteomes" id="UP000037035"/>
    </source>
</evidence>
<feature type="non-terminal residue" evidence="2">
    <location>
        <position position="1"/>
    </location>
</feature>
<accession>A0A0L6VAU7</accession>
<dbReference type="InterPro" id="IPR036397">
    <property type="entry name" value="RNaseH_sf"/>
</dbReference>
<dbReference type="EMBL" id="LAVV01006903">
    <property type="protein sequence ID" value="KNZ57848.1"/>
    <property type="molecule type" value="Genomic_DNA"/>
</dbReference>
<comment type="caution">
    <text evidence="2">The sequence shown here is derived from an EMBL/GenBank/DDBJ whole genome shotgun (WGS) entry which is preliminary data.</text>
</comment>
<dbReference type="OrthoDB" id="422540at2759"/>
<dbReference type="VEuPathDB" id="FungiDB:VP01_2059g3"/>
<dbReference type="InterPro" id="IPR054722">
    <property type="entry name" value="PolX-like_BBD"/>
</dbReference>
<dbReference type="InterPro" id="IPR012337">
    <property type="entry name" value="RNaseH-like_sf"/>
</dbReference>
<proteinExistence type="predicted"/>
<sequence length="359" mass="40130">WKASKEKEKTNYFMSLLTLWIKSSDQKSRIILDSDATFPIKGKGTVRLTWGKSLITLDNCLFVPDIVINLIRAGKLDSKGCILHSERSRFTVSKNGKPALKGSINNGLYSVNNPSLIGPDKLPLINMTSPKESLQEILEKYGHTSIQRIGTLLDDSFSRTERDSFECKYCVLAKITKQPFNVESPIVNKPFEHIHLDLIGPIKPESSLKHQFILTVVNNHSGYLAGFPLVHKDDTTDILINLLKTEQMQRGYFPSLICSDGGEANFRTLSSGTQWQSLRDASDDDHAKFKKLNINYRSAIGLLNHIAQLTRPDISFAVSSLARFSNLPNFSRFTVTHPGAMILKIEPLNLAISAFSLVP</sequence>